<keyword evidence="2" id="KW-1185">Reference proteome</keyword>
<reference evidence="1 2" key="1">
    <citation type="journal article" date="2022" name="Allergy">
        <title>Genome assembly and annotation of Periplaneta americana reveal a comprehensive cockroach allergen profile.</title>
        <authorList>
            <person name="Wang L."/>
            <person name="Xiong Q."/>
            <person name="Saelim N."/>
            <person name="Wang L."/>
            <person name="Nong W."/>
            <person name="Wan A.T."/>
            <person name="Shi M."/>
            <person name="Liu X."/>
            <person name="Cao Q."/>
            <person name="Hui J.H.L."/>
            <person name="Sookrung N."/>
            <person name="Leung T.F."/>
            <person name="Tungtrongchitr A."/>
            <person name="Tsui S.K.W."/>
        </authorList>
    </citation>
    <scope>NUCLEOTIDE SEQUENCE [LARGE SCALE GENOMIC DNA]</scope>
    <source>
        <strain evidence="1">PWHHKU_190912</strain>
    </source>
</reference>
<dbReference type="Proteomes" id="UP001148838">
    <property type="component" value="Unassembled WGS sequence"/>
</dbReference>
<comment type="caution">
    <text evidence="1">The sequence shown here is derived from an EMBL/GenBank/DDBJ whole genome shotgun (WGS) entry which is preliminary data.</text>
</comment>
<sequence>MPRISQLRAATWETYPAPKIGIGTSSGRLKPATKLKWMFIGRLDEATTAVDITDYMKETGITIEVCEKLKTHGQSRSFKIGITEDEADRIDTEDFWPQGISFCPYLFT</sequence>
<protein>
    <submittedName>
        <fullName evidence="1">Uncharacterized protein</fullName>
    </submittedName>
</protein>
<dbReference type="EMBL" id="JAJSOF020000013">
    <property type="protein sequence ID" value="KAJ4443073.1"/>
    <property type="molecule type" value="Genomic_DNA"/>
</dbReference>
<gene>
    <name evidence="1" type="ORF">ANN_04723</name>
</gene>
<accession>A0ABQ8TAV8</accession>
<evidence type="ECO:0000313" key="1">
    <source>
        <dbReference type="EMBL" id="KAJ4443073.1"/>
    </source>
</evidence>
<organism evidence="1 2">
    <name type="scientific">Periplaneta americana</name>
    <name type="common">American cockroach</name>
    <name type="synonym">Blatta americana</name>
    <dbReference type="NCBI Taxonomy" id="6978"/>
    <lineage>
        <taxon>Eukaryota</taxon>
        <taxon>Metazoa</taxon>
        <taxon>Ecdysozoa</taxon>
        <taxon>Arthropoda</taxon>
        <taxon>Hexapoda</taxon>
        <taxon>Insecta</taxon>
        <taxon>Pterygota</taxon>
        <taxon>Neoptera</taxon>
        <taxon>Polyneoptera</taxon>
        <taxon>Dictyoptera</taxon>
        <taxon>Blattodea</taxon>
        <taxon>Blattoidea</taxon>
        <taxon>Blattidae</taxon>
        <taxon>Blattinae</taxon>
        <taxon>Periplaneta</taxon>
    </lineage>
</organism>
<name>A0ABQ8TAV8_PERAM</name>
<proteinExistence type="predicted"/>
<evidence type="ECO:0000313" key="2">
    <source>
        <dbReference type="Proteomes" id="UP001148838"/>
    </source>
</evidence>